<dbReference type="CDD" id="cd00082">
    <property type="entry name" value="HisKA"/>
    <property type="match status" value="1"/>
</dbReference>
<dbReference type="Pfam" id="PF01590">
    <property type="entry name" value="GAF"/>
    <property type="match status" value="1"/>
</dbReference>
<dbReference type="InterPro" id="IPR000700">
    <property type="entry name" value="PAS-assoc_C"/>
</dbReference>
<evidence type="ECO:0000259" key="6">
    <source>
        <dbReference type="PROSITE" id="PS50109"/>
    </source>
</evidence>
<accession>A0A2L0F1Z6</accession>
<dbReference type="EC" id="2.7.13.3" evidence="2"/>
<dbReference type="RefSeq" id="WP_104983925.1">
    <property type="nucleotide sequence ID" value="NZ_CP012673.1"/>
</dbReference>
<dbReference type="InterPro" id="IPR003661">
    <property type="entry name" value="HisK_dim/P_dom"/>
</dbReference>
<dbReference type="InterPro" id="IPR004358">
    <property type="entry name" value="Sig_transdc_His_kin-like_C"/>
</dbReference>
<sequence length="553" mass="59482">MSEQDRLWGTNGEPAAAAAQLAEAVSEAASALSGKLDPQALHAAIAELAARLLGADLALLHGAPVDHAHPPRQLASAGQPGALTWVLDDLTRPPPATLRAAESRRTELGSIDPEACERPPDLRALAAHARPSQVLAAPLLHADRLLGVLTCAFGSRSAPFEELLPRVQALAALFALALSGAERAAATSGEVERRLAAEREWLHSVIKDFPVAIAIFDERGGGSLLASRRCEELCGGPHPLRVPWDGPRVLLCDVGGRPLLRHEMPLMRAARGEGTTCKELWFRKLDGSYVPVIVSAGPIRDARGASVGAVASYEDVTYFRDRERLREEWTSLVAHDLKQPLTAIATSAAMLSRRPERADTAAWGQRILTNVRRLERMAADLLDASNIEARRLSLEPRPADLRALVRAAAELAAAERPGRAVELTADEDVPLVAIDAARIDQVLGNLLTNADKYGDPGAAIRVQLRRRDAEVEIAIENRGPGIPPDELPRLFHRYQRLSPGTSRKAPPGTGLGLYICKGIVEAHGGRIWARSEPNETTSFHVALPLPDEPAAPR</sequence>
<dbReference type="InterPro" id="IPR029016">
    <property type="entry name" value="GAF-like_dom_sf"/>
</dbReference>
<dbReference type="OrthoDB" id="5342753at2"/>
<organism evidence="8 9">
    <name type="scientific">Sorangium cellulosum</name>
    <name type="common">Polyangium cellulosum</name>
    <dbReference type="NCBI Taxonomy" id="56"/>
    <lineage>
        <taxon>Bacteria</taxon>
        <taxon>Pseudomonadati</taxon>
        <taxon>Myxococcota</taxon>
        <taxon>Polyangia</taxon>
        <taxon>Polyangiales</taxon>
        <taxon>Polyangiaceae</taxon>
        <taxon>Sorangium</taxon>
    </lineage>
</organism>
<dbReference type="SUPFAM" id="SSF55785">
    <property type="entry name" value="PYP-like sensor domain (PAS domain)"/>
    <property type="match status" value="1"/>
</dbReference>
<dbReference type="CDD" id="cd00075">
    <property type="entry name" value="HATPase"/>
    <property type="match status" value="1"/>
</dbReference>
<dbReference type="PROSITE" id="PS50113">
    <property type="entry name" value="PAC"/>
    <property type="match status" value="1"/>
</dbReference>
<dbReference type="InterPro" id="IPR035965">
    <property type="entry name" value="PAS-like_dom_sf"/>
</dbReference>
<dbReference type="Gene3D" id="1.10.287.130">
    <property type="match status" value="1"/>
</dbReference>
<comment type="catalytic activity">
    <reaction evidence="1">
        <text>ATP + protein L-histidine = ADP + protein N-phospho-L-histidine.</text>
        <dbReference type="EC" id="2.7.13.3"/>
    </reaction>
</comment>
<evidence type="ECO:0000313" key="9">
    <source>
        <dbReference type="Proteomes" id="UP000238348"/>
    </source>
</evidence>
<dbReference type="GO" id="GO:0007234">
    <property type="term" value="P:osmosensory signaling via phosphorelay pathway"/>
    <property type="evidence" value="ECO:0007669"/>
    <property type="project" value="TreeGrafter"/>
</dbReference>
<dbReference type="InterPro" id="IPR005467">
    <property type="entry name" value="His_kinase_dom"/>
</dbReference>
<evidence type="ECO:0000259" key="7">
    <source>
        <dbReference type="PROSITE" id="PS50113"/>
    </source>
</evidence>
<dbReference type="InterPro" id="IPR050351">
    <property type="entry name" value="BphY/WalK/GraS-like"/>
</dbReference>
<dbReference type="PROSITE" id="PS50109">
    <property type="entry name" value="HIS_KIN"/>
    <property type="match status" value="1"/>
</dbReference>
<dbReference type="Pfam" id="PF00512">
    <property type="entry name" value="HisKA"/>
    <property type="match status" value="1"/>
</dbReference>
<dbReference type="SUPFAM" id="SSF55874">
    <property type="entry name" value="ATPase domain of HSP90 chaperone/DNA topoisomerase II/histidine kinase"/>
    <property type="match status" value="1"/>
</dbReference>
<evidence type="ECO:0000256" key="2">
    <source>
        <dbReference type="ARBA" id="ARBA00012438"/>
    </source>
</evidence>
<dbReference type="InterPro" id="IPR036890">
    <property type="entry name" value="HATPase_C_sf"/>
</dbReference>
<dbReference type="Pfam" id="PF02518">
    <property type="entry name" value="HATPase_c"/>
    <property type="match status" value="1"/>
</dbReference>
<dbReference type="SMART" id="SM00387">
    <property type="entry name" value="HATPase_c"/>
    <property type="match status" value="1"/>
</dbReference>
<dbReference type="PANTHER" id="PTHR42878:SF13">
    <property type="entry name" value="HISTIDINE KINASE"/>
    <property type="match status" value="1"/>
</dbReference>
<evidence type="ECO:0000313" key="8">
    <source>
        <dbReference type="EMBL" id="AUX45566.1"/>
    </source>
</evidence>
<proteinExistence type="predicted"/>
<dbReference type="GO" id="GO:0000155">
    <property type="term" value="F:phosphorelay sensor kinase activity"/>
    <property type="evidence" value="ECO:0007669"/>
    <property type="project" value="InterPro"/>
</dbReference>
<dbReference type="SUPFAM" id="SSF47384">
    <property type="entry name" value="Homodimeric domain of signal transducing histidine kinase"/>
    <property type="match status" value="1"/>
</dbReference>
<dbReference type="SMART" id="SM00388">
    <property type="entry name" value="HisKA"/>
    <property type="match status" value="1"/>
</dbReference>
<keyword evidence="4" id="KW-0808">Transferase</keyword>
<dbReference type="Gene3D" id="3.30.450.20">
    <property type="entry name" value="PAS domain"/>
    <property type="match status" value="1"/>
</dbReference>
<dbReference type="AlphaFoldDB" id="A0A2L0F1Z6"/>
<dbReference type="GO" id="GO:0030295">
    <property type="term" value="F:protein kinase activator activity"/>
    <property type="evidence" value="ECO:0007669"/>
    <property type="project" value="TreeGrafter"/>
</dbReference>
<dbReference type="GO" id="GO:0000156">
    <property type="term" value="F:phosphorelay response regulator activity"/>
    <property type="evidence" value="ECO:0007669"/>
    <property type="project" value="TreeGrafter"/>
</dbReference>
<name>A0A2L0F1Z6_SORCE</name>
<evidence type="ECO:0000256" key="3">
    <source>
        <dbReference type="ARBA" id="ARBA00022553"/>
    </source>
</evidence>
<dbReference type="PRINTS" id="PR00344">
    <property type="entry name" value="BCTRLSENSOR"/>
</dbReference>
<dbReference type="InterPro" id="IPR003594">
    <property type="entry name" value="HATPase_dom"/>
</dbReference>
<feature type="domain" description="PAC" evidence="7">
    <location>
        <begin position="276"/>
        <end position="328"/>
    </location>
</feature>
<evidence type="ECO:0000256" key="4">
    <source>
        <dbReference type="ARBA" id="ARBA00022679"/>
    </source>
</evidence>
<feature type="domain" description="Histidine kinase" evidence="6">
    <location>
        <begin position="332"/>
        <end position="547"/>
    </location>
</feature>
<keyword evidence="3" id="KW-0597">Phosphoprotein</keyword>
<dbReference type="FunFam" id="3.30.565.10:FF:000006">
    <property type="entry name" value="Sensor histidine kinase WalK"/>
    <property type="match status" value="1"/>
</dbReference>
<dbReference type="Proteomes" id="UP000238348">
    <property type="component" value="Chromosome"/>
</dbReference>
<dbReference type="Gene3D" id="3.30.565.10">
    <property type="entry name" value="Histidine kinase-like ATPase, C-terminal domain"/>
    <property type="match status" value="1"/>
</dbReference>
<dbReference type="Gene3D" id="3.30.450.40">
    <property type="match status" value="1"/>
</dbReference>
<dbReference type="SUPFAM" id="SSF55781">
    <property type="entry name" value="GAF domain-like"/>
    <property type="match status" value="1"/>
</dbReference>
<protein>
    <recommendedName>
        <fullName evidence="2">histidine kinase</fullName>
        <ecNumber evidence="2">2.7.13.3</ecNumber>
    </recommendedName>
</protein>
<evidence type="ECO:0000256" key="1">
    <source>
        <dbReference type="ARBA" id="ARBA00000085"/>
    </source>
</evidence>
<reference evidence="8 9" key="1">
    <citation type="submission" date="2015-09" db="EMBL/GenBank/DDBJ databases">
        <title>Sorangium comparison.</title>
        <authorList>
            <person name="Zaburannyi N."/>
            <person name="Bunk B."/>
            <person name="Overmann J."/>
            <person name="Mueller R."/>
        </authorList>
    </citation>
    <scope>NUCLEOTIDE SEQUENCE [LARGE SCALE GENOMIC DNA]</scope>
    <source>
        <strain evidence="8 9">So ce26</strain>
    </source>
</reference>
<keyword evidence="5 8" id="KW-0418">Kinase</keyword>
<evidence type="ECO:0000256" key="5">
    <source>
        <dbReference type="ARBA" id="ARBA00022777"/>
    </source>
</evidence>
<dbReference type="InterPro" id="IPR003018">
    <property type="entry name" value="GAF"/>
</dbReference>
<gene>
    <name evidence="8" type="primary">resE</name>
    <name evidence="8" type="ORF">SOCE26_070600</name>
</gene>
<dbReference type="EMBL" id="CP012673">
    <property type="protein sequence ID" value="AUX45566.1"/>
    <property type="molecule type" value="Genomic_DNA"/>
</dbReference>
<dbReference type="PANTHER" id="PTHR42878">
    <property type="entry name" value="TWO-COMPONENT HISTIDINE KINASE"/>
    <property type="match status" value="1"/>
</dbReference>
<dbReference type="InterPro" id="IPR036097">
    <property type="entry name" value="HisK_dim/P_sf"/>
</dbReference>